<dbReference type="Proteomes" id="UP001321473">
    <property type="component" value="Unassembled WGS sequence"/>
</dbReference>
<evidence type="ECO:0000313" key="1">
    <source>
        <dbReference type="EMBL" id="KAK8771447.1"/>
    </source>
</evidence>
<gene>
    <name evidence="1" type="ORF">V5799_025311</name>
</gene>
<sequence>MAPETFMTHNSAAEKAAILEHWPEARQLLCHFHVAQAEWRWLTLAKHGVSPSERKSLMAIFQKIMHADSKDTLEAAKQDLYSQQHKGFIPHVDTLLEREEEWVLLF</sequence>
<reference evidence="1 2" key="1">
    <citation type="journal article" date="2023" name="Arcadia Sci">
        <title>De novo assembly of a long-read Amblyomma americanum tick genome.</title>
        <authorList>
            <person name="Chou S."/>
            <person name="Poskanzer K.E."/>
            <person name="Rollins M."/>
            <person name="Thuy-Boun P.S."/>
        </authorList>
    </citation>
    <scope>NUCLEOTIDE SEQUENCE [LARGE SCALE GENOMIC DNA]</scope>
    <source>
        <strain evidence="1">F_SG_1</strain>
        <tissue evidence="1">Salivary glands</tissue>
    </source>
</reference>
<keyword evidence="2" id="KW-1185">Reference proteome</keyword>
<evidence type="ECO:0008006" key="3">
    <source>
        <dbReference type="Google" id="ProtNLM"/>
    </source>
</evidence>
<dbReference type="EMBL" id="JARKHS020019729">
    <property type="protein sequence ID" value="KAK8771447.1"/>
    <property type="molecule type" value="Genomic_DNA"/>
</dbReference>
<dbReference type="PANTHER" id="PTHR35385:SF2">
    <property type="entry name" value="PROTEIN B, PUTATIVE-RELATED"/>
    <property type="match status" value="1"/>
</dbReference>
<protein>
    <recommendedName>
        <fullName evidence="3">MULE transposase domain-containing protein</fullName>
    </recommendedName>
</protein>
<name>A0AAQ4E9K5_AMBAM</name>
<organism evidence="1 2">
    <name type="scientific">Amblyomma americanum</name>
    <name type="common">Lone star tick</name>
    <dbReference type="NCBI Taxonomy" id="6943"/>
    <lineage>
        <taxon>Eukaryota</taxon>
        <taxon>Metazoa</taxon>
        <taxon>Ecdysozoa</taxon>
        <taxon>Arthropoda</taxon>
        <taxon>Chelicerata</taxon>
        <taxon>Arachnida</taxon>
        <taxon>Acari</taxon>
        <taxon>Parasitiformes</taxon>
        <taxon>Ixodida</taxon>
        <taxon>Ixodoidea</taxon>
        <taxon>Ixodidae</taxon>
        <taxon>Amblyomminae</taxon>
        <taxon>Amblyomma</taxon>
    </lineage>
</organism>
<proteinExistence type="predicted"/>
<comment type="caution">
    <text evidence="1">The sequence shown here is derived from an EMBL/GenBank/DDBJ whole genome shotgun (WGS) entry which is preliminary data.</text>
</comment>
<evidence type="ECO:0000313" key="2">
    <source>
        <dbReference type="Proteomes" id="UP001321473"/>
    </source>
</evidence>
<dbReference type="AlphaFoldDB" id="A0AAQ4E9K5"/>
<dbReference type="PANTHER" id="PTHR35385">
    <property type="entry name" value="PROTEIN B, PUTATIVE-RELATED-RELATED"/>
    <property type="match status" value="1"/>
</dbReference>
<accession>A0AAQ4E9K5</accession>